<keyword evidence="3" id="KW-1185">Reference proteome</keyword>
<dbReference type="InterPro" id="IPR032584">
    <property type="entry name" value="DUF4913"/>
</dbReference>
<feature type="compositionally biased region" description="Basic and acidic residues" evidence="1">
    <location>
        <begin position="54"/>
        <end position="64"/>
    </location>
</feature>
<evidence type="ECO:0000313" key="2">
    <source>
        <dbReference type="EMBL" id="SCF27468.1"/>
    </source>
</evidence>
<gene>
    <name evidence="2" type="ORF">GA0070564_10533</name>
</gene>
<sequence length="64" mass="7198">MIRPRSPLNRTGPGAAPSDPALWHQNHLWPTMGTLRSPDGPFAGCKPGGHRPKERPWAERYDDR</sequence>
<organism evidence="2 3">
    <name type="scientific">Micromonospora mirobrigensis</name>
    <dbReference type="NCBI Taxonomy" id="262898"/>
    <lineage>
        <taxon>Bacteria</taxon>
        <taxon>Bacillati</taxon>
        <taxon>Actinomycetota</taxon>
        <taxon>Actinomycetes</taxon>
        <taxon>Micromonosporales</taxon>
        <taxon>Micromonosporaceae</taxon>
        <taxon>Micromonospora</taxon>
    </lineage>
</organism>
<dbReference type="Pfam" id="PF16259">
    <property type="entry name" value="DUF4913"/>
    <property type="match status" value="1"/>
</dbReference>
<dbReference type="AlphaFoldDB" id="A0A1C4Z3C3"/>
<dbReference type="EMBL" id="FMCX01000005">
    <property type="protein sequence ID" value="SCF27468.1"/>
    <property type="molecule type" value="Genomic_DNA"/>
</dbReference>
<dbReference type="Proteomes" id="UP000199504">
    <property type="component" value="Unassembled WGS sequence"/>
</dbReference>
<protein>
    <submittedName>
        <fullName evidence="2">Uncharacterized protein</fullName>
    </submittedName>
</protein>
<proteinExistence type="predicted"/>
<feature type="region of interest" description="Disordered" evidence="1">
    <location>
        <begin position="1"/>
        <end position="64"/>
    </location>
</feature>
<accession>A0A1C4Z3C3</accession>
<name>A0A1C4Z3C3_9ACTN</name>
<dbReference type="RefSeq" id="WP_245670088.1">
    <property type="nucleotide sequence ID" value="NZ_FMCX01000005.1"/>
</dbReference>
<evidence type="ECO:0000313" key="3">
    <source>
        <dbReference type="Proteomes" id="UP000199504"/>
    </source>
</evidence>
<evidence type="ECO:0000256" key="1">
    <source>
        <dbReference type="SAM" id="MobiDB-lite"/>
    </source>
</evidence>
<reference evidence="3" key="1">
    <citation type="submission" date="2016-06" db="EMBL/GenBank/DDBJ databases">
        <authorList>
            <person name="Varghese N."/>
            <person name="Submissions Spin"/>
        </authorList>
    </citation>
    <scope>NUCLEOTIDE SEQUENCE [LARGE SCALE GENOMIC DNA]</scope>
    <source>
        <strain evidence="3">DSM 44830</strain>
    </source>
</reference>